<feature type="transmembrane region" description="Helical" evidence="1">
    <location>
        <begin position="71"/>
        <end position="91"/>
    </location>
</feature>
<dbReference type="STRING" id="123899.SAMEA3906487_00483"/>
<sequence length="164" mass="17699">MHQAGHDVSGGRLVWVGIVAGFFSALVKSGIETLLVPRPPSAVPPPIRLLELMGADANNMVYTFNQTAVNWGGNGVHILFSIVMAIVYCFLVRACSKVATWWGIPFAWVTATIGAHCIVLPLIGAGPMPWEIGTDGFISEIIGTAIWIWTIECVRRVMVARTPA</sequence>
<feature type="transmembrane region" description="Helical" evidence="1">
    <location>
        <begin position="103"/>
        <end position="124"/>
    </location>
</feature>
<evidence type="ECO:0000313" key="3">
    <source>
        <dbReference type="Proteomes" id="UP000076825"/>
    </source>
</evidence>
<dbReference type="AlphaFoldDB" id="A0A157S925"/>
<name>A0A157S925_9BORD</name>
<dbReference type="eggNOG" id="COG3477">
    <property type="taxonomic scope" value="Bacteria"/>
</dbReference>
<keyword evidence="1" id="KW-0812">Transmembrane</keyword>
<keyword evidence="1" id="KW-1133">Transmembrane helix</keyword>
<proteinExistence type="predicted"/>
<organism evidence="2 3">
    <name type="scientific">Bordetella trematum</name>
    <dbReference type="NCBI Taxonomy" id="123899"/>
    <lineage>
        <taxon>Bacteria</taxon>
        <taxon>Pseudomonadati</taxon>
        <taxon>Pseudomonadota</taxon>
        <taxon>Betaproteobacteria</taxon>
        <taxon>Burkholderiales</taxon>
        <taxon>Alcaligenaceae</taxon>
        <taxon>Bordetella</taxon>
    </lineage>
</organism>
<keyword evidence="3" id="KW-1185">Reference proteome</keyword>
<dbReference type="Pfam" id="PF07274">
    <property type="entry name" value="DUF1440"/>
    <property type="match status" value="1"/>
</dbReference>
<dbReference type="Proteomes" id="UP000076825">
    <property type="component" value="Chromosome 1"/>
</dbReference>
<dbReference type="InterPro" id="IPR009898">
    <property type="entry name" value="DUF1440"/>
</dbReference>
<keyword evidence="1" id="KW-0472">Membrane</keyword>
<dbReference type="PATRIC" id="fig|123899.6.peg.466"/>
<evidence type="ECO:0000256" key="1">
    <source>
        <dbReference type="SAM" id="Phobius"/>
    </source>
</evidence>
<dbReference type="KEGG" id="btrm:SAMEA390648700483"/>
<feature type="transmembrane region" description="Helical" evidence="1">
    <location>
        <begin position="12"/>
        <end position="31"/>
    </location>
</feature>
<dbReference type="EMBL" id="LT546645">
    <property type="protein sequence ID" value="SAI66889.1"/>
    <property type="molecule type" value="Genomic_DNA"/>
</dbReference>
<evidence type="ECO:0000313" key="2">
    <source>
        <dbReference type="EMBL" id="SAI66889.1"/>
    </source>
</evidence>
<protein>
    <submittedName>
        <fullName evidence="2">Membrane protein</fullName>
    </submittedName>
</protein>
<feature type="transmembrane region" description="Helical" evidence="1">
    <location>
        <begin position="136"/>
        <end position="154"/>
    </location>
</feature>
<accession>A0A157S925</accession>
<gene>
    <name evidence="2" type="primary">yagU_1</name>
    <name evidence="2" type="ORF">SAMEA3906487_00483</name>
</gene>
<reference evidence="2 3" key="1">
    <citation type="submission" date="2016-04" db="EMBL/GenBank/DDBJ databases">
        <authorList>
            <consortium name="Pathogen Informatics"/>
        </authorList>
    </citation>
    <scope>NUCLEOTIDE SEQUENCE [LARGE SCALE GENOMIC DNA]</scope>
    <source>
        <strain evidence="2 3">H044680328</strain>
    </source>
</reference>